<evidence type="ECO:0000313" key="2">
    <source>
        <dbReference type="EMBL" id="MBC5726442.1"/>
    </source>
</evidence>
<dbReference type="RefSeq" id="WP_186950242.1">
    <property type="nucleotide sequence ID" value="NZ_JACOPL010000016.1"/>
</dbReference>
<keyword evidence="3" id="KW-1185">Reference proteome</keyword>
<dbReference type="Proteomes" id="UP000606499">
    <property type="component" value="Unassembled WGS sequence"/>
</dbReference>
<dbReference type="SUPFAM" id="SSF88659">
    <property type="entry name" value="Sigma3 and sigma4 domains of RNA polymerase sigma factors"/>
    <property type="match status" value="1"/>
</dbReference>
<organism evidence="2 3">
    <name type="scientific">Agathobaculum faecis</name>
    <dbReference type="NCBI Taxonomy" id="2763013"/>
    <lineage>
        <taxon>Bacteria</taxon>
        <taxon>Bacillati</taxon>
        <taxon>Bacillota</taxon>
        <taxon>Clostridia</taxon>
        <taxon>Eubacteriales</taxon>
        <taxon>Butyricicoccaceae</taxon>
        <taxon>Agathobaculum</taxon>
    </lineage>
</organism>
<dbReference type="GO" id="GO:0003700">
    <property type="term" value="F:DNA-binding transcription factor activity"/>
    <property type="evidence" value="ECO:0007669"/>
    <property type="project" value="InterPro"/>
</dbReference>
<reference evidence="2" key="1">
    <citation type="submission" date="2020-08" db="EMBL/GenBank/DDBJ databases">
        <title>Genome public.</title>
        <authorList>
            <person name="Liu C."/>
            <person name="Sun Q."/>
        </authorList>
    </citation>
    <scope>NUCLEOTIDE SEQUENCE</scope>
    <source>
        <strain evidence="2">NSJ-28</strain>
    </source>
</reference>
<proteinExistence type="predicted"/>
<accession>A0A923LYQ7</accession>
<dbReference type="InterPro" id="IPR007630">
    <property type="entry name" value="RNA_pol_sigma70_r4"/>
</dbReference>
<feature type="domain" description="RNA polymerase sigma-70 region 4" evidence="1">
    <location>
        <begin position="177"/>
        <end position="221"/>
    </location>
</feature>
<protein>
    <recommendedName>
        <fullName evidence="1">RNA polymerase sigma-70 region 4 domain-containing protein</fullName>
    </recommendedName>
</protein>
<dbReference type="EMBL" id="JACOPL010000016">
    <property type="protein sequence ID" value="MBC5726442.1"/>
    <property type="molecule type" value="Genomic_DNA"/>
</dbReference>
<gene>
    <name evidence="2" type="ORF">H8S45_13360</name>
</gene>
<sequence length="391" mass="43937">MAICTFVGHNALYDDDIYKRTVGAAFEVAKQNDTVEFQFFWKGKHSFSRISLVAALDAKAHFPQKEITITLVTRPNHYNQLLQELQQGDAGIPACLIDKVIAPGVGDTHRSNRNIGTGVNMIERWMLSRSTHLISYLYLALYDEENWQYEYAEKKGVTILDVCSELTMQFVRDGFASLKDGQGLVLAERQAGSTRKEIGERLGISSGAVKTIEQKAIRALRWYVITRASENGHSWKPQEPDVCSIFSLGPVTCQSLCLFGQAVRFLVETYGVNRFHIISDYCSSGYMSMLKRETKGVPHACIIGVANMPDMDEQEWGDYKAQHIPPCNRVENLNIPVSGARREELSVLAHLIEHSKFCLCNLSENMFAGDIRYYVAKSRGAVLLDIGKKHT</sequence>
<evidence type="ECO:0000313" key="3">
    <source>
        <dbReference type="Proteomes" id="UP000606499"/>
    </source>
</evidence>
<dbReference type="InterPro" id="IPR036388">
    <property type="entry name" value="WH-like_DNA-bd_sf"/>
</dbReference>
<dbReference type="Gene3D" id="1.10.10.10">
    <property type="entry name" value="Winged helix-like DNA-binding domain superfamily/Winged helix DNA-binding domain"/>
    <property type="match status" value="1"/>
</dbReference>
<dbReference type="Pfam" id="PF04545">
    <property type="entry name" value="Sigma70_r4"/>
    <property type="match status" value="1"/>
</dbReference>
<dbReference type="InterPro" id="IPR013324">
    <property type="entry name" value="RNA_pol_sigma_r3/r4-like"/>
</dbReference>
<dbReference type="GO" id="GO:0006352">
    <property type="term" value="P:DNA-templated transcription initiation"/>
    <property type="evidence" value="ECO:0007669"/>
    <property type="project" value="InterPro"/>
</dbReference>
<evidence type="ECO:0000259" key="1">
    <source>
        <dbReference type="Pfam" id="PF04545"/>
    </source>
</evidence>
<dbReference type="AlphaFoldDB" id="A0A923LYQ7"/>
<name>A0A923LYQ7_9FIRM</name>
<comment type="caution">
    <text evidence="2">The sequence shown here is derived from an EMBL/GenBank/DDBJ whole genome shotgun (WGS) entry which is preliminary data.</text>
</comment>